<gene>
    <name evidence="1" type="ORF">KUV26_15125</name>
</gene>
<keyword evidence="2" id="KW-1185">Reference proteome</keyword>
<dbReference type="Proteomes" id="UP000766629">
    <property type="component" value="Unassembled WGS sequence"/>
</dbReference>
<reference evidence="1 2" key="1">
    <citation type="submission" date="2021-06" db="EMBL/GenBank/DDBJ databases">
        <title>50 bacteria genomes isolated from Dapeng, Shenzhen, China.</title>
        <authorList>
            <person name="Zheng W."/>
            <person name="Yu S."/>
            <person name="Huang Y."/>
        </authorList>
    </citation>
    <scope>NUCLEOTIDE SEQUENCE [LARGE SCALE GENOMIC DNA]</scope>
    <source>
        <strain evidence="1 2">DP1N14-2</strain>
    </source>
</reference>
<dbReference type="RefSeq" id="WP_222505562.1">
    <property type="nucleotide sequence ID" value="NZ_JAHVJL010000017.1"/>
</dbReference>
<proteinExistence type="predicted"/>
<evidence type="ECO:0000313" key="1">
    <source>
        <dbReference type="EMBL" id="MBY6140771.1"/>
    </source>
</evidence>
<evidence type="ECO:0000313" key="2">
    <source>
        <dbReference type="Proteomes" id="UP000766629"/>
    </source>
</evidence>
<protein>
    <submittedName>
        <fullName evidence="1">Uncharacterized protein</fullName>
    </submittedName>
</protein>
<name>A0ABS7NIN7_9RHOB</name>
<organism evidence="1 2">
    <name type="scientific">Leisingera daeponensis</name>
    <dbReference type="NCBI Taxonomy" id="405746"/>
    <lineage>
        <taxon>Bacteria</taxon>
        <taxon>Pseudomonadati</taxon>
        <taxon>Pseudomonadota</taxon>
        <taxon>Alphaproteobacteria</taxon>
        <taxon>Rhodobacterales</taxon>
        <taxon>Roseobacteraceae</taxon>
        <taxon>Leisingera</taxon>
    </lineage>
</organism>
<accession>A0ABS7NIN7</accession>
<dbReference type="EMBL" id="JAHVJA010000007">
    <property type="protein sequence ID" value="MBY6140771.1"/>
    <property type="molecule type" value="Genomic_DNA"/>
</dbReference>
<comment type="caution">
    <text evidence="1">The sequence shown here is derived from an EMBL/GenBank/DDBJ whole genome shotgun (WGS) entry which is preliminary data.</text>
</comment>
<sequence length="181" mass="20330">MKNRRRPSVQVTPLIEDEGLFKREVRDVPVELVPVFSRNNRGDLVVKGIVSPGAEIEVVFAGRRLREAAGLVERMKNLRAQGARAALNGHEAMMQIRQLRLPVQVRGAWRLRFEPDASGWEVKSYQLIAAQWAFTDLEGYTVLAGWPPVEPEDRVQDRAREARARQVAAKAAQAARQSPDA</sequence>